<gene>
    <name evidence="1" type="ORF">NBRC110019_25340</name>
</gene>
<sequence length="71" mass="7700">MAGIERKKMFLPGEVSIATGWHSGEVSSGHSTRSKRGVIFYTGLTNEEGPNNNLFEMYLGAELVNGCPNPN</sequence>
<reference evidence="1" key="1">
    <citation type="submission" date="2022-07" db="EMBL/GenBank/DDBJ databases">
        <title>Taxonomy of Novel Oxalotrophic and Methylotrophic Bacteria.</title>
        <authorList>
            <person name="Sahin N."/>
            <person name="Tani A."/>
        </authorList>
    </citation>
    <scope>NUCLEOTIDE SEQUENCE</scope>
    <source>
        <strain evidence="1">AM327</strain>
    </source>
</reference>
<organism evidence="1 2">
    <name type="scientific">Neptunitalea chrysea</name>
    <dbReference type="NCBI Taxonomy" id="1647581"/>
    <lineage>
        <taxon>Bacteria</taxon>
        <taxon>Pseudomonadati</taxon>
        <taxon>Bacteroidota</taxon>
        <taxon>Flavobacteriia</taxon>
        <taxon>Flavobacteriales</taxon>
        <taxon>Flavobacteriaceae</taxon>
        <taxon>Neptunitalea</taxon>
    </lineage>
</organism>
<protein>
    <submittedName>
        <fullName evidence="1">Uncharacterized protein</fullName>
    </submittedName>
</protein>
<name>A0A9W6B6F3_9FLAO</name>
<proteinExistence type="predicted"/>
<dbReference type="EMBL" id="BRVP01000018">
    <property type="protein sequence ID" value="GLB53493.1"/>
    <property type="molecule type" value="Genomic_DNA"/>
</dbReference>
<evidence type="ECO:0000313" key="1">
    <source>
        <dbReference type="EMBL" id="GLB53493.1"/>
    </source>
</evidence>
<comment type="caution">
    <text evidence="1">The sequence shown here is derived from an EMBL/GenBank/DDBJ whole genome shotgun (WGS) entry which is preliminary data.</text>
</comment>
<evidence type="ECO:0000313" key="2">
    <source>
        <dbReference type="Proteomes" id="UP001143545"/>
    </source>
</evidence>
<dbReference type="AlphaFoldDB" id="A0A9W6B6F3"/>
<keyword evidence="2" id="KW-1185">Reference proteome</keyword>
<accession>A0A9W6B6F3</accession>
<dbReference type="Proteomes" id="UP001143545">
    <property type="component" value="Unassembled WGS sequence"/>
</dbReference>